<evidence type="ECO:0000313" key="4">
    <source>
        <dbReference type="Proteomes" id="UP000235371"/>
    </source>
</evidence>
<reference evidence="3 4" key="1">
    <citation type="submission" date="2016-04" db="EMBL/GenBank/DDBJ databases">
        <title>A degradative enzymes factory behind the ericoid mycorrhizal symbiosis.</title>
        <authorList>
            <consortium name="DOE Joint Genome Institute"/>
            <person name="Martino E."/>
            <person name="Morin E."/>
            <person name="Grelet G."/>
            <person name="Kuo A."/>
            <person name="Kohler A."/>
            <person name="Daghino S."/>
            <person name="Barry K."/>
            <person name="Choi C."/>
            <person name="Cichocki N."/>
            <person name="Clum A."/>
            <person name="Copeland A."/>
            <person name="Hainaut M."/>
            <person name="Haridas S."/>
            <person name="Labutti K."/>
            <person name="Lindquist E."/>
            <person name="Lipzen A."/>
            <person name="Khouja H.-R."/>
            <person name="Murat C."/>
            <person name="Ohm R."/>
            <person name="Olson A."/>
            <person name="Spatafora J."/>
            <person name="Veneault-Fourrey C."/>
            <person name="Henrissat B."/>
            <person name="Grigoriev I."/>
            <person name="Martin F."/>
            <person name="Perotto S."/>
        </authorList>
    </citation>
    <scope>NUCLEOTIDE SEQUENCE [LARGE SCALE GENOMIC DNA]</scope>
    <source>
        <strain evidence="3 4">E</strain>
    </source>
</reference>
<keyword evidence="2" id="KW-1133">Transmembrane helix</keyword>
<evidence type="ECO:0000313" key="3">
    <source>
        <dbReference type="EMBL" id="PMD64514.1"/>
    </source>
</evidence>
<dbReference type="AlphaFoldDB" id="A0A2J6TNA4"/>
<feature type="compositionally biased region" description="Low complexity" evidence="1">
    <location>
        <begin position="121"/>
        <end position="132"/>
    </location>
</feature>
<dbReference type="OrthoDB" id="4779287at2759"/>
<dbReference type="RefSeq" id="XP_024741418.1">
    <property type="nucleotide sequence ID" value="XM_024882580.1"/>
</dbReference>
<sequence>MHISSKNWLILKGVENDCSSYAEAVPICANTSWIAYTYSNTDTRRLCCQPGQVGLLSGICVDEAVAVASTALALSVTQVTGTVSIPSSVGTSPSDRNSATTTSQGGAGSVVPTSGLAGNIPSPTTTRSGSPPAVTGVSGGNSSSGDKNGISGGVIGGIAGGVVVGITIVALLVYLAFLFGRKDRARRNNTSNHYGAPAMVEETRMARPTTSIQPAYPSKYDVDRKGPEVTRAPAGYHSSAPNAPTRLAEVADSRAQVYGRAELGHSR</sequence>
<dbReference type="InParanoid" id="A0A2J6TNA4"/>
<feature type="transmembrane region" description="Helical" evidence="2">
    <location>
        <begin position="154"/>
        <end position="179"/>
    </location>
</feature>
<keyword evidence="4" id="KW-1185">Reference proteome</keyword>
<name>A0A2J6TNA4_9HELO</name>
<feature type="region of interest" description="Disordered" evidence="1">
    <location>
        <begin position="85"/>
        <end position="146"/>
    </location>
</feature>
<evidence type="ECO:0000256" key="2">
    <source>
        <dbReference type="SAM" id="Phobius"/>
    </source>
</evidence>
<feature type="compositionally biased region" description="Polar residues" evidence="1">
    <location>
        <begin position="85"/>
        <end position="104"/>
    </location>
</feature>
<dbReference type="GeneID" id="36590657"/>
<gene>
    <name evidence="3" type="ORF">K444DRAFT_625883</name>
</gene>
<dbReference type="Proteomes" id="UP000235371">
    <property type="component" value="Unassembled WGS sequence"/>
</dbReference>
<proteinExistence type="predicted"/>
<dbReference type="STRING" id="1095630.A0A2J6TNA4"/>
<keyword evidence="2" id="KW-0472">Membrane</keyword>
<accession>A0A2J6TNA4</accession>
<organism evidence="3 4">
    <name type="scientific">Hyaloscypha bicolor E</name>
    <dbReference type="NCBI Taxonomy" id="1095630"/>
    <lineage>
        <taxon>Eukaryota</taxon>
        <taxon>Fungi</taxon>
        <taxon>Dikarya</taxon>
        <taxon>Ascomycota</taxon>
        <taxon>Pezizomycotina</taxon>
        <taxon>Leotiomycetes</taxon>
        <taxon>Helotiales</taxon>
        <taxon>Hyaloscyphaceae</taxon>
        <taxon>Hyaloscypha</taxon>
        <taxon>Hyaloscypha bicolor</taxon>
    </lineage>
</organism>
<protein>
    <submittedName>
        <fullName evidence="3">Uncharacterized protein</fullName>
    </submittedName>
</protein>
<evidence type="ECO:0000256" key="1">
    <source>
        <dbReference type="SAM" id="MobiDB-lite"/>
    </source>
</evidence>
<dbReference type="EMBL" id="KZ613753">
    <property type="protein sequence ID" value="PMD64514.1"/>
    <property type="molecule type" value="Genomic_DNA"/>
</dbReference>
<keyword evidence="2" id="KW-0812">Transmembrane</keyword>